<keyword evidence="3" id="KW-1185">Reference proteome</keyword>
<dbReference type="GO" id="GO:0016787">
    <property type="term" value="F:hydrolase activity"/>
    <property type="evidence" value="ECO:0007669"/>
    <property type="project" value="UniProtKB-KW"/>
</dbReference>
<dbReference type="Pfam" id="PF06500">
    <property type="entry name" value="FrsA-like"/>
    <property type="match status" value="1"/>
</dbReference>
<dbReference type="SUPFAM" id="SSF53474">
    <property type="entry name" value="alpha/beta-Hydrolases"/>
    <property type="match status" value="1"/>
</dbReference>
<accession>A0A6A6Q5P7</accession>
<dbReference type="OrthoDB" id="5409895at2759"/>
<dbReference type="InterPro" id="IPR050261">
    <property type="entry name" value="FrsA_esterase"/>
</dbReference>
<keyword evidence="1 2" id="KW-0378">Hydrolase</keyword>
<evidence type="ECO:0000313" key="2">
    <source>
        <dbReference type="EMBL" id="KAF2487276.1"/>
    </source>
</evidence>
<dbReference type="RefSeq" id="XP_033593845.1">
    <property type="nucleotide sequence ID" value="XM_033732227.1"/>
</dbReference>
<dbReference type="Gene3D" id="3.40.50.1820">
    <property type="entry name" value="alpha/beta hydrolase"/>
    <property type="match status" value="1"/>
</dbReference>
<evidence type="ECO:0000313" key="3">
    <source>
        <dbReference type="Proteomes" id="UP000799767"/>
    </source>
</evidence>
<dbReference type="Proteomes" id="UP000799767">
    <property type="component" value="Unassembled WGS sequence"/>
</dbReference>
<dbReference type="PANTHER" id="PTHR22946:SF12">
    <property type="entry name" value="CONIDIAL PIGMENT BIOSYNTHESIS PROTEIN AYG1 (AFU_ORTHOLOGUE AFUA_2G17550)"/>
    <property type="match status" value="1"/>
</dbReference>
<dbReference type="PANTHER" id="PTHR22946">
    <property type="entry name" value="DIENELACTONE HYDROLASE DOMAIN-CONTAINING PROTEIN-RELATED"/>
    <property type="match status" value="1"/>
</dbReference>
<sequence>MAAPGGRFFVQDVWDKPAEHHESFKKLWEMKYKEACDQGVYPFMWSSPADFQGIVEELIEKNLGEPYNWDEYAQTFFPKAEELVAKAEAAEKEGNQEKASEFYMRASAVYRISRFPAPRSEKQRYAWQEGKKAAAKGLALRERPTKEVTIPHKHGIAGEGKEVTFYYHLPPGTTAAKPVPLVIILTGLDGYRTELSVWIEGWSQKGVGVIVLEIPGTGDSPAAPNDPKSPDREWSTLFDWVDQQPEIDHSKRLLWGFSTGGYYALRLAHTHRDKLAGVVALGGGCHHMFSPEWLSRISKLEYPFDLAETLAYKWGYGNDLEKFKKEGMKFSLINDGTLDLPCTRLLLVNGVDDEVFPIDDYYECLLRGQPKEVRFMDKTKHMGEPHSFFIILPWVYKVLGLEGNPADQMKTVPSRPKY</sequence>
<reference evidence="2" key="1">
    <citation type="journal article" date="2020" name="Stud. Mycol.">
        <title>101 Dothideomycetes genomes: a test case for predicting lifestyles and emergence of pathogens.</title>
        <authorList>
            <person name="Haridas S."/>
            <person name="Albert R."/>
            <person name="Binder M."/>
            <person name="Bloem J."/>
            <person name="Labutti K."/>
            <person name="Salamov A."/>
            <person name="Andreopoulos B."/>
            <person name="Baker S."/>
            <person name="Barry K."/>
            <person name="Bills G."/>
            <person name="Bluhm B."/>
            <person name="Cannon C."/>
            <person name="Castanera R."/>
            <person name="Culley D."/>
            <person name="Daum C."/>
            <person name="Ezra D."/>
            <person name="Gonzalez J."/>
            <person name="Henrissat B."/>
            <person name="Kuo A."/>
            <person name="Liang C."/>
            <person name="Lipzen A."/>
            <person name="Lutzoni F."/>
            <person name="Magnuson J."/>
            <person name="Mondo S."/>
            <person name="Nolan M."/>
            <person name="Ohm R."/>
            <person name="Pangilinan J."/>
            <person name="Park H.-J."/>
            <person name="Ramirez L."/>
            <person name="Alfaro M."/>
            <person name="Sun H."/>
            <person name="Tritt A."/>
            <person name="Yoshinaga Y."/>
            <person name="Zwiers L.-H."/>
            <person name="Turgeon B."/>
            <person name="Goodwin S."/>
            <person name="Spatafora J."/>
            <person name="Crous P."/>
            <person name="Grigoriev I."/>
        </authorList>
    </citation>
    <scope>NUCLEOTIDE SEQUENCE</scope>
    <source>
        <strain evidence="2">CBS 113389</strain>
    </source>
</reference>
<organism evidence="2 3">
    <name type="scientific">Neohortaea acidophila</name>
    <dbReference type="NCBI Taxonomy" id="245834"/>
    <lineage>
        <taxon>Eukaryota</taxon>
        <taxon>Fungi</taxon>
        <taxon>Dikarya</taxon>
        <taxon>Ascomycota</taxon>
        <taxon>Pezizomycotina</taxon>
        <taxon>Dothideomycetes</taxon>
        <taxon>Dothideomycetidae</taxon>
        <taxon>Mycosphaerellales</taxon>
        <taxon>Teratosphaeriaceae</taxon>
        <taxon>Neohortaea</taxon>
    </lineage>
</organism>
<gene>
    <name evidence="2" type="ORF">BDY17DRAFT_288641</name>
</gene>
<protein>
    <submittedName>
        <fullName evidence="2">Alpha/Beta hydrolase protein</fullName>
    </submittedName>
</protein>
<dbReference type="InterPro" id="IPR010520">
    <property type="entry name" value="FrsA-like"/>
</dbReference>
<dbReference type="AlphaFoldDB" id="A0A6A6Q5P7"/>
<dbReference type="GeneID" id="54473229"/>
<proteinExistence type="predicted"/>
<dbReference type="InterPro" id="IPR029058">
    <property type="entry name" value="AB_hydrolase_fold"/>
</dbReference>
<name>A0A6A6Q5P7_9PEZI</name>
<evidence type="ECO:0000256" key="1">
    <source>
        <dbReference type="ARBA" id="ARBA00022801"/>
    </source>
</evidence>
<dbReference type="EMBL" id="MU001631">
    <property type="protein sequence ID" value="KAF2487276.1"/>
    <property type="molecule type" value="Genomic_DNA"/>
</dbReference>